<dbReference type="GO" id="GO:0016757">
    <property type="term" value="F:glycosyltransferase activity"/>
    <property type="evidence" value="ECO:0007669"/>
    <property type="project" value="UniProtKB-KW"/>
</dbReference>
<dbReference type="RefSeq" id="WP_042686540.1">
    <property type="nucleotide sequence ID" value="NZ_DUIH01000014.1"/>
</dbReference>
<dbReference type="Gene3D" id="3.90.550.10">
    <property type="entry name" value="Spore Coat Polysaccharide Biosynthesis Protein SpsA, Chain A"/>
    <property type="match status" value="1"/>
</dbReference>
<proteinExistence type="predicted"/>
<keyword evidence="3" id="KW-0328">Glycosyltransferase</keyword>
<feature type="transmembrane region" description="Helical" evidence="1">
    <location>
        <begin position="264"/>
        <end position="290"/>
    </location>
</feature>
<protein>
    <submittedName>
        <fullName evidence="3">S-layer glycoprotein N-glycosyltransferase AglJ</fullName>
        <ecNumber evidence="3">2.4.1.-</ecNumber>
    </submittedName>
</protein>
<sequence>MSIPKDEVCILIPSLNEEHTIGDVVQSFRAQGFSHIMVVDGHSTDRTVELAQQAGAKVVVQPGKGKGDALRYAFEHITQRYIVLIDGDGTYDPAEVNRLLDPLERGYDHVIGERFTLAQKGAFTRLNRIGNLLLNRLFAAMYGEDLVDILSGYRAFTTSSILELRLGEYGFGIEAEMAVECVKKGQKMVVVPITYRPRPAKSHTKLNPLRDGSRIAMTMYRLAIGHNPMFYFGLMGFVLMLVGFGLGIYVVYDWVRGIEHVPLTILTVMFILAGVQVLIFGLLGNLMVVLHRELISEFKRQRRGS</sequence>
<dbReference type="Pfam" id="PF00535">
    <property type="entry name" value="Glycos_transf_2"/>
    <property type="match status" value="1"/>
</dbReference>
<dbReference type="InterPro" id="IPR026456">
    <property type="entry name" value="GCTrfase_AglJ"/>
</dbReference>
<keyword evidence="1" id="KW-0472">Membrane</keyword>
<feature type="domain" description="Glycosyltransferase 2-like" evidence="2">
    <location>
        <begin position="9"/>
        <end position="155"/>
    </location>
</feature>
<dbReference type="PANTHER" id="PTHR48090:SF7">
    <property type="entry name" value="RFBJ PROTEIN"/>
    <property type="match status" value="1"/>
</dbReference>
<dbReference type="CDD" id="cd04179">
    <property type="entry name" value="DPM_DPG-synthase_like"/>
    <property type="match status" value="1"/>
</dbReference>
<name>A0A832RXQ8_9EURY</name>
<dbReference type="EC" id="2.4.1.-" evidence="3"/>
<keyword evidence="1" id="KW-1133">Transmembrane helix</keyword>
<dbReference type="NCBIfam" id="TIGR04182">
    <property type="entry name" value="glyco_TIGR04182"/>
    <property type="match status" value="1"/>
</dbReference>
<dbReference type="PANTHER" id="PTHR48090">
    <property type="entry name" value="UNDECAPRENYL-PHOSPHATE 4-DEOXY-4-FORMAMIDO-L-ARABINOSE TRANSFERASE-RELATED"/>
    <property type="match status" value="1"/>
</dbReference>
<dbReference type="EMBL" id="DUIH01000014">
    <property type="protein sequence ID" value="HIH69882.1"/>
    <property type="molecule type" value="Genomic_DNA"/>
</dbReference>
<gene>
    <name evidence="3" type="primary">aglJ</name>
    <name evidence="3" type="ORF">HA299_04595</name>
</gene>
<comment type="caution">
    <text evidence="3">The sequence shown here is derived from an EMBL/GenBank/DDBJ whole genome shotgun (WGS) entry which is preliminary data.</text>
</comment>
<dbReference type="InterPro" id="IPR001173">
    <property type="entry name" value="Glyco_trans_2-like"/>
</dbReference>
<evidence type="ECO:0000313" key="3">
    <source>
        <dbReference type="EMBL" id="HIH69882.1"/>
    </source>
</evidence>
<dbReference type="InterPro" id="IPR029044">
    <property type="entry name" value="Nucleotide-diphossugar_trans"/>
</dbReference>
<dbReference type="SUPFAM" id="SSF53448">
    <property type="entry name" value="Nucleotide-diphospho-sugar transferases"/>
    <property type="match status" value="1"/>
</dbReference>
<evidence type="ECO:0000259" key="2">
    <source>
        <dbReference type="Pfam" id="PF00535"/>
    </source>
</evidence>
<evidence type="ECO:0000256" key="1">
    <source>
        <dbReference type="SAM" id="Phobius"/>
    </source>
</evidence>
<dbReference type="InterPro" id="IPR050256">
    <property type="entry name" value="Glycosyltransferase_2"/>
</dbReference>
<evidence type="ECO:0000313" key="4">
    <source>
        <dbReference type="Proteomes" id="UP000600363"/>
    </source>
</evidence>
<organism evidence="3 4">
    <name type="scientific">Methermicoccus shengliensis</name>
    <dbReference type="NCBI Taxonomy" id="660064"/>
    <lineage>
        <taxon>Archaea</taxon>
        <taxon>Methanobacteriati</taxon>
        <taxon>Methanobacteriota</taxon>
        <taxon>Stenosarchaea group</taxon>
        <taxon>Methanomicrobia</taxon>
        <taxon>Methanosarcinales</taxon>
        <taxon>Methermicoccaceae</taxon>
        <taxon>Methermicoccus</taxon>
    </lineage>
</organism>
<dbReference type="AlphaFoldDB" id="A0A832RXQ8"/>
<reference evidence="3" key="1">
    <citation type="journal article" date="2020" name="bioRxiv">
        <title>A rank-normalized archaeal taxonomy based on genome phylogeny resolves widespread incomplete and uneven classifications.</title>
        <authorList>
            <person name="Rinke C."/>
            <person name="Chuvochina M."/>
            <person name="Mussig A.J."/>
            <person name="Chaumeil P.-A."/>
            <person name="Waite D.W."/>
            <person name="Whitman W.B."/>
            <person name="Parks D.H."/>
            <person name="Hugenholtz P."/>
        </authorList>
    </citation>
    <scope>NUCLEOTIDE SEQUENCE</scope>
    <source>
        <strain evidence="3">UBA12518</strain>
    </source>
</reference>
<feature type="transmembrane region" description="Helical" evidence="1">
    <location>
        <begin position="229"/>
        <end position="252"/>
    </location>
</feature>
<dbReference type="Proteomes" id="UP000600363">
    <property type="component" value="Unassembled WGS sequence"/>
</dbReference>
<accession>A0A832RXQ8</accession>
<keyword evidence="3" id="KW-0808">Transferase</keyword>
<keyword evidence="1" id="KW-0812">Transmembrane</keyword>